<dbReference type="EMBL" id="ML995519">
    <property type="protein sequence ID" value="KAF2136518.1"/>
    <property type="molecule type" value="Genomic_DNA"/>
</dbReference>
<dbReference type="OrthoDB" id="3944128at2759"/>
<evidence type="ECO:0000313" key="2">
    <source>
        <dbReference type="Proteomes" id="UP000799438"/>
    </source>
</evidence>
<dbReference type="RefSeq" id="XP_033392236.1">
    <property type="nucleotide sequence ID" value="XM_033544501.1"/>
</dbReference>
<proteinExistence type="predicted"/>
<dbReference type="AlphaFoldDB" id="A0A6A6AZ21"/>
<evidence type="ECO:0000313" key="1">
    <source>
        <dbReference type="EMBL" id="KAF2136518.1"/>
    </source>
</evidence>
<name>A0A6A6AZ21_9PEZI</name>
<accession>A0A6A6AZ21</accession>
<dbReference type="Proteomes" id="UP000799438">
    <property type="component" value="Unassembled WGS sequence"/>
</dbReference>
<sequence>METTSIWLGNSSRPVSTLCDGWPRAPGSGLSYVSSMVTRKVYNPPSYTGPTPTCRYNYHGCELMVLSYLEEYSRVESISTATRPRSPACVMDMSQCLMPVGDFGCRLDAGHVRLLYWAQSKDPSALCVNNTHPVTSPPPTTEPVTAVYDGHTLTSPTVYLSFDHLEGNLCFSEYSNTIIGVPSNSISSIRFASKAYLSRTLSMNWADLEYPVPASAYTGMMDCWTSAWDGKHKDNCATSYDEDYLPHLALPTDGALYKGLDPAFANCSSVSWRKYVLDPPQSMKRADHL</sequence>
<organism evidence="1 2">
    <name type="scientific">Aplosporella prunicola CBS 121167</name>
    <dbReference type="NCBI Taxonomy" id="1176127"/>
    <lineage>
        <taxon>Eukaryota</taxon>
        <taxon>Fungi</taxon>
        <taxon>Dikarya</taxon>
        <taxon>Ascomycota</taxon>
        <taxon>Pezizomycotina</taxon>
        <taxon>Dothideomycetes</taxon>
        <taxon>Dothideomycetes incertae sedis</taxon>
        <taxon>Botryosphaeriales</taxon>
        <taxon>Aplosporellaceae</taxon>
        <taxon>Aplosporella</taxon>
    </lineage>
</organism>
<reference evidence="1" key="1">
    <citation type="journal article" date="2020" name="Stud. Mycol.">
        <title>101 Dothideomycetes genomes: a test case for predicting lifestyles and emergence of pathogens.</title>
        <authorList>
            <person name="Haridas S."/>
            <person name="Albert R."/>
            <person name="Binder M."/>
            <person name="Bloem J."/>
            <person name="Labutti K."/>
            <person name="Salamov A."/>
            <person name="Andreopoulos B."/>
            <person name="Baker S."/>
            <person name="Barry K."/>
            <person name="Bills G."/>
            <person name="Bluhm B."/>
            <person name="Cannon C."/>
            <person name="Castanera R."/>
            <person name="Culley D."/>
            <person name="Daum C."/>
            <person name="Ezra D."/>
            <person name="Gonzalez J."/>
            <person name="Henrissat B."/>
            <person name="Kuo A."/>
            <person name="Liang C."/>
            <person name="Lipzen A."/>
            <person name="Lutzoni F."/>
            <person name="Magnuson J."/>
            <person name="Mondo S."/>
            <person name="Nolan M."/>
            <person name="Ohm R."/>
            <person name="Pangilinan J."/>
            <person name="Park H.-J."/>
            <person name="Ramirez L."/>
            <person name="Alfaro M."/>
            <person name="Sun H."/>
            <person name="Tritt A."/>
            <person name="Yoshinaga Y."/>
            <person name="Zwiers L.-H."/>
            <person name="Turgeon B."/>
            <person name="Goodwin S."/>
            <person name="Spatafora J."/>
            <person name="Crous P."/>
            <person name="Grigoriev I."/>
        </authorList>
    </citation>
    <scope>NUCLEOTIDE SEQUENCE</scope>
    <source>
        <strain evidence="1">CBS 121167</strain>
    </source>
</reference>
<keyword evidence="2" id="KW-1185">Reference proteome</keyword>
<gene>
    <name evidence="1" type="ORF">K452DRAFT_322397</name>
</gene>
<dbReference type="GeneID" id="54301997"/>
<protein>
    <submittedName>
        <fullName evidence="1">Uncharacterized protein</fullName>
    </submittedName>
</protein>